<dbReference type="InterPro" id="IPR045857">
    <property type="entry name" value="O16G_dom_2"/>
</dbReference>
<gene>
    <name evidence="3" type="ORF">ABS311_15490</name>
</gene>
<reference evidence="3 4" key="1">
    <citation type="submission" date="2024-06" db="EMBL/GenBank/DDBJ databases">
        <authorList>
            <person name="Chen R.Y."/>
        </authorList>
    </citation>
    <scope>NUCLEOTIDE SEQUENCE [LARGE SCALE GENOMIC DNA]</scope>
    <source>
        <strain evidence="3 4">D2</strain>
    </source>
</reference>
<evidence type="ECO:0000256" key="1">
    <source>
        <dbReference type="ARBA" id="ARBA00008061"/>
    </source>
</evidence>
<dbReference type="Proteomes" id="UP001467690">
    <property type="component" value="Unassembled WGS sequence"/>
</dbReference>
<dbReference type="Gene3D" id="2.60.40.1180">
    <property type="entry name" value="Golgi alpha-mannosidase II"/>
    <property type="match status" value="1"/>
</dbReference>
<evidence type="ECO:0000313" key="4">
    <source>
        <dbReference type="Proteomes" id="UP001467690"/>
    </source>
</evidence>
<dbReference type="SUPFAM" id="SSF51445">
    <property type="entry name" value="(Trans)glycosidases"/>
    <property type="match status" value="1"/>
</dbReference>
<protein>
    <submittedName>
        <fullName evidence="3">Alpha-glucosidase</fullName>
    </submittedName>
</protein>
<dbReference type="InterPro" id="IPR006047">
    <property type="entry name" value="GH13_cat_dom"/>
</dbReference>
<organism evidence="3 4">
    <name type="scientific">Catenovulum sediminis</name>
    <dbReference type="NCBI Taxonomy" id="1740262"/>
    <lineage>
        <taxon>Bacteria</taxon>
        <taxon>Pseudomonadati</taxon>
        <taxon>Pseudomonadota</taxon>
        <taxon>Gammaproteobacteria</taxon>
        <taxon>Alteromonadales</taxon>
        <taxon>Alteromonadaceae</taxon>
        <taxon>Catenovulum</taxon>
    </lineage>
</organism>
<name>A0ABV1RKS2_9ALTE</name>
<feature type="domain" description="Glycosyl hydrolase family 13 catalytic" evidence="2">
    <location>
        <begin position="14"/>
        <end position="403"/>
    </location>
</feature>
<dbReference type="RefSeq" id="WP_350402541.1">
    <property type="nucleotide sequence ID" value="NZ_JBELOE010000259.1"/>
</dbReference>
<evidence type="ECO:0000259" key="2">
    <source>
        <dbReference type="SMART" id="SM00642"/>
    </source>
</evidence>
<accession>A0ABV1RKS2</accession>
<evidence type="ECO:0000313" key="3">
    <source>
        <dbReference type="EMBL" id="MER2493282.1"/>
    </source>
</evidence>
<comment type="caution">
    <text evidence="3">The sequence shown here is derived from an EMBL/GenBank/DDBJ whole genome shotgun (WGS) entry which is preliminary data.</text>
</comment>
<dbReference type="InterPro" id="IPR013780">
    <property type="entry name" value="Glyco_hydro_b"/>
</dbReference>
<dbReference type="PANTHER" id="PTHR10357:SF179">
    <property type="entry name" value="NEUTRAL AND BASIC AMINO ACID TRANSPORT PROTEIN RBAT"/>
    <property type="match status" value="1"/>
</dbReference>
<dbReference type="InterPro" id="IPR017853">
    <property type="entry name" value="GH"/>
</dbReference>
<dbReference type="Pfam" id="PF00128">
    <property type="entry name" value="Alpha-amylase"/>
    <property type="match status" value="1"/>
</dbReference>
<dbReference type="PANTHER" id="PTHR10357">
    <property type="entry name" value="ALPHA-AMYLASE FAMILY MEMBER"/>
    <property type="match status" value="1"/>
</dbReference>
<sequence length="539" mass="62408">MNQAGWWRGAVVYQVYPRSFYDSNQDGIGDLQGIIQKLPYIADLGVDAIWISPFFKSPMKDYGYDISDYRQVDPIFGRVEDVHQLIYAAHKLGLKVLMDMVLCHTSDQHPWFMQSRQDTSNDKSDWYVWVDAKEDGTPPNNWLSIFGGSAWEWDSNREQYYLHHFLKSQPSLNFHNPSVRAQMLAETEYWLKLGVDGFRFDAINFCFHDALLTSNPAKQKHHRKGRGFSKDNPYAYQYHYYDNTRPENIAFIEELRELLNQYPGSVALGEISAEDSIETMSEYTYSNKRLHLAYNFELLTDEFNAQYLAKVVSNVDKNITGGWPCWAIGNHDVVRVRNRWGGKDANILHSKLYHSILFALRGSVCLYQGDELALPEADIEYLDLCDPYGIRFWPRFKGRDGCRTPIPWNENQYAGFSEIKPWLPLAESHLPLAVSIQQQDAESMLNYCKRLLQWRKKQEALLEGQMTHLAANESILSFVRKSANQSILCIFNLTEQKSDFQLPVKAKLNEKNSFSLGLYLQQGRQLKLSAMSALFIELM</sequence>
<proteinExistence type="inferred from homology"/>
<dbReference type="SMART" id="SM00642">
    <property type="entry name" value="Aamy"/>
    <property type="match status" value="1"/>
</dbReference>
<comment type="similarity">
    <text evidence="1">Belongs to the glycosyl hydrolase 13 family.</text>
</comment>
<dbReference type="EMBL" id="JBELOE010000259">
    <property type="protein sequence ID" value="MER2493282.1"/>
    <property type="molecule type" value="Genomic_DNA"/>
</dbReference>
<keyword evidence="4" id="KW-1185">Reference proteome</keyword>
<dbReference type="Gene3D" id="3.20.20.80">
    <property type="entry name" value="Glycosidases"/>
    <property type="match status" value="1"/>
</dbReference>
<dbReference type="CDD" id="cd11330">
    <property type="entry name" value="AmyAc_OligoGlu"/>
    <property type="match status" value="1"/>
</dbReference>
<dbReference type="SUPFAM" id="SSF51011">
    <property type="entry name" value="Glycosyl hydrolase domain"/>
    <property type="match status" value="1"/>
</dbReference>
<dbReference type="Gene3D" id="3.90.400.10">
    <property type="entry name" value="Oligo-1,6-glucosidase, Domain 2"/>
    <property type="match status" value="1"/>
</dbReference>